<evidence type="ECO:0000313" key="2">
    <source>
        <dbReference type="Proteomes" id="UP000603940"/>
    </source>
</evidence>
<dbReference type="Proteomes" id="UP000603940">
    <property type="component" value="Unassembled WGS sequence"/>
</dbReference>
<gene>
    <name evidence="1" type="ORF">IBL25_21285</name>
</gene>
<reference evidence="1 2" key="1">
    <citation type="journal article" date="2009" name="Int. J. Syst. Evol. Microbiol.">
        <title>Transfer of Teichococcus ludipueritiae and Muricoccus roseus to the genus Roseomonas, as Roseomonas ludipueritiae comb. nov. and Roseomonas rosea comb. nov., respectively, and emended description of the genus Roseomonas.</title>
        <authorList>
            <person name="Sanchez-Porro C."/>
            <person name="Gallego V."/>
            <person name="Busse H.J."/>
            <person name="Kampfer P."/>
            <person name="Ventosa A."/>
        </authorList>
    </citation>
    <scope>NUCLEOTIDE SEQUENCE [LARGE SCALE GENOMIC DNA]</scope>
    <source>
        <strain evidence="1 2">DSM 14915</strain>
    </source>
</reference>
<proteinExistence type="predicted"/>
<dbReference type="EMBL" id="JACTUZ010000151">
    <property type="protein sequence ID" value="MBC9179480.1"/>
    <property type="molecule type" value="Genomic_DNA"/>
</dbReference>
<name>A0ABR7RCH9_9PROT</name>
<protein>
    <recommendedName>
        <fullName evidence="3">ATP-binding protein</fullName>
    </recommendedName>
</protein>
<dbReference type="RefSeq" id="WP_187780510.1">
    <property type="nucleotide sequence ID" value="NZ_JACTUZ010000151.1"/>
</dbReference>
<evidence type="ECO:0000313" key="1">
    <source>
        <dbReference type="EMBL" id="MBC9179480.1"/>
    </source>
</evidence>
<accession>A0ABR7RCH9</accession>
<organism evidence="1 2">
    <name type="scientific">Pseudoroseomonas ludipueritiae</name>
    <dbReference type="NCBI Taxonomy" id="198093"/>
    <lineage>
        <taxon>Bacteria</taxon>
        <taxon>Pseudomonadati</taxon>
        <taxon>Pseudomonadota</taxon>
        <taxon>Alphaproteobacteria</taxon>
        <taxon>Acetobacterales</taxon>
        <taxon>Acetobacteraceae</taxon>
        <taxon>Pseudoroseomonas</taxon>
    </lineage>
</organism>
<keyword evidence="2" id="KW-1185">Reference proteome</keyword>
<comment type="caution">
    <text evidence="1">The sequence shown here is derived from an EMBL/GenBank/DDBJ whole genome shotgun (WGS) entry which is preliminary data.</text>
</comment>
<evidence type="ECO:0008006" key="3">
    <source>
        <dbReference type="Google" id="ProtNLM"/>
    </source>
</evidence>
<sequence>MPLSGEQLDQLLRRPSETLNSETKTWFDLRTPHGKAKLVRALFALRNRNGGTFVMGFNDKTLEPDPYGLEVPVQELVTVDTVHGIISTYATQSFEVGVHLHELDGVPYPVLSVPTGVTVPVIVRSDLPNPEKAGKFLIQEGDLYFRTLASNGTPSSSKIKPGDYRDLLDVCFENREADIGRFLRRHLGGGGDALRVLSEEARLTLRARCEQLTARGEAAYVAAAGGAADGPVSPGPDILTMRVAMCLDPMKDDALPTGEFLNAFTSGNPAYTGWPVWLDTRGFRDRQAHPFVKDGSWQALVREAPSGIPDSDFMLLDPRGDFFLRRVMQDDFRANAEARRLLDPGLMLDRVAEVFAVGLAVAKATGWTADAKVGFRFHWSGLADRRLGAWANPFWMVPSSGYSAHDSEAAAFAELSLDTSASALAPFVAAATGPLFAAFGGYTVAPGGVEDAVKQLLARRL</sequence>